<feature type="transmembrane region" description="Helical" evidence="1">
    <location>
        <begin position="102"/>
        <end position="123"/>
    </location>
</feature>
<reference evidence="3 4" key="1">
    <citation type="journal article" date="2020" name="ISME J.">
        <title>Uncovering the hidden diversity of litter-decomposition mechanisms in mushroom-forming fungi.</title>
        <authorList>
            <person name="Floudas D."/>
            <person name="Bentzer J."/>
            <person name="Ahren D."/>
            <person name="Johansson T."/>
            <person name="Persson P."/>
            <person name="Tunlid A."/>
        </authorList>
    </citation>
    <scope>NUCLEOTIDE SEQUENCE [LARGE SCALE GENOMIC DNA]</scope>
    <source>
        <strain evidence="3 4">CBS 175.51</strain>
    </source>
</reference>
<comment type="caution">
    <text evidence="3">The sequence shown here is derived from an EMBL/GenBank/DDBJ whole genome shotgun (WGS) entry which is preliminary data.</text>
</comment>
<evidence type="ECO:0000259" key="2">
    <source>
        <dbReference type="Pfam" id="PF20151"/>
    </source>
</evidence>
<dbReference type="InterPro" id="IPR045340">
    <property type="entry name" value="DUF6533"/>
</dbReference>
<feature type="transmembrane region" description="Helical" evidence="1">
    <location>
        <begin position="135"/>
        <end position="156"/>
    </location>
</feature>
<evidence type="ECO:0000256" key="1">
    <source>
        <dbReference type="SAM" id="Phobius"/>
    </source>
</evidence>
<gene>
    <name evidence="3" type="ORF">D9611_013675</name>
</gene>
<keyword evidence="1" id="KW-0472">Membrane</keyword>
<dbReference type="Proteomes" id="UP000541558">
    <property type="component" value="Unassembled WGS sequence"/>
</dbReference>
<keyword evidence="4" id="KW-1185">Reference proteome</keyword>
<evidence type="ECO:0000313" key="4">
    <source>
        <dbReference type="Proteomes" id="UP000541558"/>
    </source>
</evidence>
<keyword evidence="1" id="KW-1133">Transmembrane helix</keyword>
<feature type="transmembrane region" description="Helical" evidence="1">
    <location>
        <begin position="54"/>
        <end position="73"/>
    </location>
</feature>
<dbReference type="EMBL" id="JAACJK010000176">
    <property type="protein sequence ID" value="KAF5318923.1"/>
    <property type="molecule type" value="Genomic_DNA"/>
</dbReference>
<accession>A0A8H5BAL2</accession>
<feature type="domain" description="DUF6533" evidence="2">
    <location>
        <begin position="20"/>
        <end position="64"/>
    </location>
</feature>
<sequence>MSNPLQLLVTGLTVFRDTRYSRAAALTFLTCDILSNFSDEVKHIWKARWTLSKAMYIFARYYVLFYLSFTLAGKKYRSVHRNLPDPTPQWRIIKMYFSCKGYYYYLTLGNLAHTAVVDTIFVLRIHALWAQNRKILIFFSLLCIAEIGLEFFGTFWSGREASTHAMPAFLPGLQGCWTNFADPKSLGLIAWIPCSIVPFLFFVGTMIKFRESITFPGSRQSFFQAIRDTRQISPLLLVFVRDGAFFFFLTTLITIICTFLSEYQKSIYFGPSFPWFASVYSVAGSHMVLNLRREGAGSGRPTQVYNVGASGTGNTIKLDPMSFKKGPTHSSYDSTVIMVSQSHERTLV</sequence>
<feature type="transmembrane region" description="Helical" evidence="1">
    <location>
        <begin position="235"/>
        <end position="261"/>
    </location>
</feature>
<evidence type="ECO:0000313" key="3">
    <source>
        <dbReference type="EMBL" id="KAF5318923.1"/>
    </source>
</evidence>
<protein>
    <recommendedName>
        <fullName evidence="2">DUF6533 domain-containing protein</fullName>
    </recommendedName>
</protein>
<feature type="transmembrane region" description="Helical" evidence="1">
    <location>
        <begin position="273"/>
        <end position="291"/>
    </location>
</feature>
<organism evidence="3 4">
    <name type="scientific">Ephemerocybe angulata</name>
    <dbReference type="NCBI Taxonomy" id="980116"/>
    <lineage>
        <taxon>Eukaryota</taxon>
        <taxon>Fungi</taxon>
        <taxon>Dikarya</taxon>
        <taxon>Basidiomycota</taxon>
        <taxon>Agaricomycotina</taxon>
        <taxon>Agaricomycetes</taxon>
        <taxon>Agaricomycetidae</taxon>
        <taxon>Agaricales</taxon>
        <taxon>Agaricineae</taxon>
        <taxon>Psathyrellaceae</taxon>
        <taxon>Ephemerocybe</taxon>
    </lineage>
</organism>
<dbReference type="Pfam" id="PF20151">
    <property type="entry name" value="DUF6533"/>
    <property type="match status" value="1"/>
</dbReference>
<feature type="transmembrane region" description="Helical" evidence="1">
    <location>
        <begin position="188"/>
        <end position="209"/>
    </location>
</feature>
<dbReference type="OrthoDB" id="3349377at2759"/>
<keyword evidence="1" id="KW-0812">Transmembrane</keyword>
<name>A0A8H5BAL2_9AGAR</name>
<dbReference type="AlphaFoldDB" id="A0A8H5BAL2"/>
<proteinExistence type="predicted"/>